<dbReference type="GeneTree" id="ENSGT01000000215745"/>
<dbReference type="Ensembl" id="ENSVURT00010023971.1">
    <property type="protein sequence ID" value="ENSVURP00010021049.1"/>
    <property type="gene ID" value="ENSVURG00010016105.1"/>
</dbReference>
<reference evidence="3" key="1">
    <citation type="submission" date="2018-12" db="EMBL/GenBank/DDBJ databases">
        <authorList>
            <person name="Yazar S."/>
        </authorList>
    </citation>
    <scope>NUCLEOTIDE SEQUENCE [LARGE SCALE GENOMIC DNA]</scope>
</reference>
<dbReference type="STRING" id="29139.ENSVURP00010021049"/>
<evidence type="ECO:0000313" key="3">
    <source>
        <dbReference type="Proteomes" id="UP000314987"/>
    </source>
</evidence>
<evidence type="ECO:0000313" key="2">
    <source>
        <dbReference type="Ensembl" id="ENSVURP00010021049.1"/>
    </source>
</evidence>
<keyword evidence="1" id="KW-1133">Transmembrane helix</keyword>
<accession>A0A4X2L851</accession>
<organism evidence="2 3">
    <name type="scientific">Vombatus ursinus</name>
    <name type="common">Common wombat</name>
    <dbReference type="NCBI Taxonomy" id="29139"/>
    <lineage>
        <taxon>Eukaryota</taxon>
        <taxon>Metazoa</taxon>
        <taxon>Chordata</taxon>
        <taxon>Craniata</taxon>
        <taxon>Vertebrata</taxon>
        <taxon>Euteleostomi</taxon>
        <taxon>Mammalia</taxon>
        <taxon>Metatheria</taxon>
        <taxon>Diprotodontia</taxon>
        <taxon>Vombatidae</taxon>
        <taxon>Vombatus</taxon>
    </lineage>
</organism>
<reference evidence="2" key="3">
    <citation type="submission" date="2025-09" db="UniProtKB">
        <authorList>
            <consortium name="Ensembl"/>
        </authorList>
    </citation>
    <scope>IDENTIFICATION</scope>
</reference>
<keyword evidence="3" id="KW-1185">Reference proteome</keyword>
<protein>
    <submittedName>
        <fullName evidence="2">Uncharacterized protein</fullName>
    </submittedName>
</protein>
<reference evidence="2" key="2">
    <citation type="submission" date="2025-08" db="UniProtKB">
        <authorList>
            <consortium name="Ensembl"/>
        </authorList>
    </citation>
    <scope>IDENTIFICATION</scope>
</reference>
<feature type="transmembrane region" description="Helical" evidence="1">
    <location>
        <begin position="21"/>
        <end position="46"/>
    </location>
</feature>
<dbReference type="AlphaFoldDB" id="A0A4X2L851"/>
<dbReference type="Proteomes" id="UP000314987">
    <property type="component" value="Unassembled WGS sequence"/>
</dbReference>
<evidence type="ECO:0000256" key="1">
    <source>
        <dbReference type="SAM" id="Phobius"/>
    </source>
</evidence>
<dbReference type="InterPro" id="IPR016135">
    <property type="entry name" value="UBQ-conjugating_enzyme/RWD"/>
</dbReference>
<keyword evidence="1" id="KW-0812">Transmembrane</keyword>
<dbReference type="CDD" id="cd11685">
    <property type="entry name" value="UEV_TSG101-like"/>
    <property type="match status" value="1"/>
</dbReference>
<proteinExistence type="predicted"/>
<sequence>MMVLKSQLKKKMLSKYKYKDLIIWEIVIVITLHRDLKLILLGTYVFDDGNSRLLMSLTGTILVYHPYSPTLQTDPELVCSGK</sequence>
<name>A0A4X2L851_VOMUR</name>
<dbReference type="Gene3D" id="3.10.110.10">
    <property type="entry name" value="Ubiquitin Conjugating Enzyme"/>
    <property type="match status" value="1"/>
</dbReference>
<keyword evidence="1" id="KW-0472">Membrane</keyword>